<proteinExistence type="predicted"/>
<evidence type="ECO:0000313" key="3">
    <source>
        <dbReference type="Proteomes" id="UP000288216"/>
    </source>
</evidence>
<evidence type="ECO:0000256" key="1">
    <source>
        <dbReference type="SAM" id="MobiDB-lite"/>
    </source>
</evidence>
<gene>
    <name evidence="2" type="ORF">scyTo_0006081</name>
</gene>
<name>A0A401PFB9_SCYTO</name>
<dbReference type="AlphaFoldDB" id="A0A401PFB9"/>
<dbReference type="EMBL" id="BFAA01001988">
    <property type="protein sequence ID" value="GCB71826.1"/>
    <property type="molecule type" value="Genomic_DNA"/>
</dbReference>
<dbReference type="STRING" id="75743.A0A401PFB9"/>
<feature type="region of interest" description="Disordered" evidence="1">
    <location>
        <begin position="193"/>
        <end position="212"/>
    </location>
</feature>
<dbReference type="Gene3D" id="3.30.160.60">
    <property type="entry name" value="Classic Zinc Finger"/>
    <property type="match status" value="1"/>
</dbReference>
<evidence type="ECO:0000313" key="2">
    <source>
        <dbReference type="EMBL" id="GCB71826.1"/>
    </source>
</evidence>
<evidence type="ECO:0008006" key="4">
    <source>
        <dbReference type="Google" id="ProtNLM"/>
    </source>
</evidence>
<keyword evidence="3" id="KW-1185">Reference proteome</keyword>
<comment type="caution">
    <text evidence="2">The sequence shown here is derived from an EMBL/GenBank/DDBJ whole genome shotgun (WGS) entry which is preliminary data.</text>
</comment>
<accession>A0A401PFB9</accession>
<organism evidence="2 3">
    <name type="scientific">Scyliorhinus torazame</name>
    <name type="common">Cloudy catshark</name>
    <name type="synonym">Catulus torazame</name>
    <dbReference type="NCBI Taxonomy" id="75743"/>
    <lineage>
        <taxon>Eukaryota</taxon>
        <taxon>Metazoa</taxon>
        <taxon>Chordata</taxon>
        <taxon>Craniata</taxon>
        <taxon>Vertebrata</taxon>
        <taxon>Chondrichthyes</taxon>
        <taxon>Elasmobranchii</taxon>
        <taxon>Galeomorphii</taxon>
        <taxon>Galeoidea</taxon>
        <taxon>Carcharhiniformes</taxon>
        <taxon>Scyliorhinidae</taxon>
        <taxon>Scyliorhinus</taxon>
    </lineage>
</organism>
<reference evidence="2 3" key="1">
    <citation type="journal article" date="2018" name="Nat. Ecol. Evol.">
        <title>Shark genomes provide insights into elasmobranch evolution and the origin of vertebrates.</title>
        <authorList>
            <person name="Hara Y"/>
            <person name="Yamaguchi K"/>
            <person name="Onimaru K"/>
            <person name="Kadota M"/>
            <person name="Koyanagi M"/>
            <person name="Keeley SD"/>
            <person name="Tatsumi K"/>
            <person name="Tanaka K"/>
            <person name="Motone F"/>
            <person name="Kageyama Y"/>
            <person name="Nozu R"/>
            <person name="Adachi N"/>
            <person name="Nishimura O"/>
            <person name="Nakagawa R"/>
            <person name="Tanegashima C"/>
            <person name="Kiyatake I"/>
            <person name="Matsumoto R"/>
            <person name="Murakumo K"/>
            <person name="Nishida K"/>
            <person name="Terakita A"/>
            <person name="Kuratani S"/>
            <person name="Sato K"/>
            <person name="Hyodo S Kuraku.S."/>
        </authorList>
    </citation>
    <scope>NUCLEOTIDE SEQUENCE [LARGE SCALE GENOMIC DNA]</scope>
</reference>
<feature type="region of interest" description="Disordered" evidence="1">
    <location>
        <begin position="131"/>
        <end position="153"/>
    </location>
</feature>
<sequence>MRRRIAPYYTREYREDKHHRNTITQEQMHNCKKAAGPFTALLNTEKSSNLRVHQRIHTGEKALKCKAKLANSIQEHSLTGGQVPYSKEQEEITRKLFGLSNPTITNDTQVSLNTSDGDRGELAAATEIPERADEEGTEVNTSQECGMEEGGECPEAKMSDLEGNVGELKLNIVACVKEEACDDPAAVVEGGRLEPLGGEEPEALGAEAPPSPRAHRQYQAFAAGEKNKKDLKPECLYQEQVQSTESYQATSNLLQQTSTEFKMDVSQNLQRDNEILQHHLQRDNEILQQHLQRNNEILQHQLQRNNEILQQHLQRNNEILQHQLQRNNGILQQQNENLCQLLQ</sequence>
<protein>
    <recommendedName>
        <fullName evidence="4">C2H2-type domain-containing protein</fullName>
    </recommendedName>
</protein>
<dbReference type="Proteomes" id="UP000288216">
    <property type="component" value="Unassembled WGS sequence"/>
</dbReference>